<dbReference type="KEGG" id="ccha:ELD05_04445"/>
<protein>
    <recommendedName>
        <fullName evidence="1">Bacterial toxin 44 domain-containing protein</fullName>
    </recommendedName>
</protein>
<evidence type="ECO:0000313" key="2">
    <source>
        <dbReference type="EMBL" id="AZT89961.1"/>
    </source>
</evidence>
<evidence type="ECO:0000259" key="1">
    <source>
        <dbReference type="Pfam" id="PF15607"/>
    </source>
</evidence>
<gene>
    <name evidence="2" type="ORF">ELD05_04445</name>
</gene>
<evidence type="ECO:0000313" key="3">
    <source>
        <dbReference type="Proteomes" id="UP000282930"/>
    </source>
</evidence>
<feature type="domain" description="Bacterial toxin 44" evidence="1">
    <location>
        <begin position="56"/>
        <end position="154"/>
    </location>
</feature>
<accession>A0A3T0D4I7</accession>
<dbReference type="EMBL" id="CP034791">
    <property type="protein sequence ID" value="AZT89961.1"/>
    <property type="molecule type" value="Genomic_DNA"/>
</dbReference>
<dbReference type="AlphaFoldDB" id="A0A3T0D4I7"/>
<keyword evidence="3" id="KW-1185">Reference proteome</keyword>
<reference evidence="2 3" key="1">
    <citation type="submission" date="2018-12" db="EMBL/GenBank/DDBJ databases">
        <title>Genome sequence from the cellulolytic species, Caldicellulosiruptor changbaiensis.</title>
        <authorList>
            <person name="Blumer-Schuette S.E."/>
            <person name="Mendoza C."/>
        </authorList>
    </citation>
    <scope>NUCLEOTIDE SEQUENCE [LARGE SCALE GENOMIC DNA]</scope>
    <source>
        <strain evidence="2 3">CBS-Z</strain>
    </source>
</reference>
<dbReference type="Proteomes" id="UP000282930">
    <property type="component" value="Chromosome"/>
</dbReference>
<dbReference type="Pfam" id="PF15607">
    <property type="entry name" value="Ntox44"/>
    <property type="match status" value="1"/>
</dbReference>
<organism evidence="2 3">
    <name type="scientific">Caldicellulosiruptor changbaiensis</name>
    <dbReference type="NCBI Taxonomy" id="1222016"/>
    <lineage>
        <taxon>Bacteria</taxon>
        <taxon>Bacillati</taxon>
        <taxon>Bacillota</taxon>
        <taxon>Bacillota incertae sedis</taxon>
        <taxon>Caldicellulosiruptorales</taxon>
        <taxon>Caldicellulosiruptoraceae</taxon>
        <taxon>Caldicellulosiruptor</taxon>
    </lineage>
</organism>
<proteinExistence type="predicted"/>
<sequence length="156" mass="17733">MASTSIIQHDPDEPPYVNLLNICRNNVIELNNIYLSMFIYTNGNAALAYSAKVAYWTSKVREGGDWDYKLIYGWNKLYKIIVNGKAEYVYGEDIGNINYGYTGRSLPLPPEILCAAAGVVQILTGNFEISYYKSYFDDPEDQEAIRKGISWYEQGL</sequence>
<name>A0A3T0D4I7_9FIRM</name>
<dbReference type="InterPro" id="IPR028946">
    <property type="entry name" value="Ntox44"/>
</dbReference>